<dbReference type="AlphaFoldDB" id="A0A328AWQ2"/>
<dbReference type="InterPro" id="IPR010987">
    <property type="entry name" value="Glutathione-S-Trfase_C-like"/>
</dbReference>
<dbReference type="Proteomes" id="UP000249725">
    <property type="component" value="Unassembled WGS sequence"/>
</dbReference>
<dbReference type="PANTHER" id="PTHR43900:SF97">
    <property type="entry name" value="GLUTATHIONE TRANSFERASE"/>
    <property type="match status" value="1"/>
</dbReference>
<dbReference type="RefSeq" id="WP_111514454.1">
    <property type="nucleotide sequence ID" value="NZ_QFYR01000001.1"/>
</dbReference>
<dbReference type="InterPro" id="IPR036249">
    <property type="entry name" value="Thioredoxin-like_sf"/>
</dbReference>
<dbReference type="InterPro" id="IPR040079">
    <property type="entry name" value="Glutathione_S-Trfase"/>
</dbReference>
<dbReference type="GO" id="GO:0043295">
    <property type="term" value="F:glutathione binding"/>
    <property type="evidence" value="ECO:0007669"/>
    <property type="project" value="TreeGrafter"/>
</dbReference>
<dbReference type="SUPFAM" id="SSF52833">
    <property type="entry name" value="Thioredoxin-like"/>
    <property type="match status" value="1"/>
</dbReference>
<keyword evidence="6" id="KW-1185">Reference proteome</keyword>
<feature type="domain" description="GST C-terminal" evidence="4">
    <location>
        <begin position="82"/>
        <end position="214"/>
    </location>
</feature>
<evidence type="ECO:0000256" key="1">
    <source>
        <dbReference type="ARBA" id="ARBA00012452"/>
    </source>
</evidence>
<evidence type="ECO:0000259" key="4">
    <source>
        <dbReference type="PROSITE" id="PS50405"/>
    </source>
</evidence>
<dbReference type="GO" id="GO:0004364">
    <property type="term" value="F:glutathione transferase activity"/>
    <property type="evidence" value="ECO:0007669"/>
    <property type="project" value="UniProtKB-EC"/>
</dbReference>
<reference evidence="6" key="1">
    <citation type="submission" date="2018-05" db="EMBL/GenBank/DDBJ databases">
        <authorList>
            <person name="Li X."/>
        </authorList>
    </citation>
    <scope>NUCLEOTIDE SEQUENCE [LARGE SCALE GENOMIC DNA]</scope>
    <source>
        <strain evidence="6">YIM 73061</strain>
    </source>
</reference>
<dbReference type="SFLD" id="SFLDG00358">
    <property type="entry name" value="Main_(cytGST)"/>
    <property type="match status" value="1"/>
</dbReference>
<dbReference type="CDD" id="cd00299">
    <property type="entry name" value="GST_C_family"/>
    <property type="match status" value="1"/>
</dbReference>
<dbReference type="Gene3D" id="1.20.1050.10">
    <property type="match status" value="1"/>
</dbReference>
<proteinExistence type="predicted"/>
<dbReference type="InterPro" id="IPR036282">
    <property type="entry name" value="Glutathione-S-Trfase_C_sf"/>
</dbReference>
<evidence type="ECO:0000259" key="3">
    <source>
        <dbReference type="PROSITE" id="PS50404"/>
    </source>
</evidence>
<dbReference type="EC" id="2.5.1.18" evidence="1"/>
<name>A0A328AWQ2_9CAUL</name>
<evidence type="ECO:0000256" key="2">
    <source>
        <dbReference type="ARBA" id="ARBA00022679"/>
    </source>
</evidence>
<dbReference type="EMBL" id="QFYR01000001">
    <property type="protein sequence ID" value="RAK58004.1"/>
    <property type="molecule type" value="Genomic_DNA"/>
</dbReference>
<dbReference type="InterPro" id="IPR004045">
    <property type="entry name" value="Glutathione_S-Trfase_N"/>
</dbReference>
<comment type="caution">
    <text evidence="5">The sequence shown here is derived from an EMBL/GenBank/DDBJ whole genome shotgun (WGS) entry which is preliminary data.</text>
</comment>
<dbReference type="SFLD" id="SFLDS00019">
    <property type="entry name" value="Glutathione_Transferase_(cytos"/>
    <property type="match status" value="1"/>
</dbReference>
<gene>
    <name evidence="5" type="ORF">DJ018_08875</name>
</gene>
<dbReference type="PROSITE" id="PS50405">
    <property type="entry name" value="GST_CTER"/>
    <property type="match status" value="1"/>
</dbReference>
<dbReference type="PANTHER" id="PTHR43900">
    <property type="entry name" value="GLUTATHIONE S-TRANSFERASE RHO"/>
    <property type="match status" value="1"/>
</dbReference>
<organism evidence="5 6">
    <name type="scientific">Phenylobacterium deserti</name>
    <dbReference type="NCBI Taxonomy" id="1914756"/>
    <lineage>
        <taxon>Bacteria</taxon>
        <taxon>Pseudomonadati</taxon>
        <taxon>Pseudomonadota</taxon>
        <taxon>Alphaproteobacteria</taxon>
        <taxon>Caulobacterales</taxon>
        <taxon>Caulobacteraceae</taxon>
        <taxon>Phenylobacterium</taxon>
    </lineage>
</organism>
<sequence length="214" mass="23465">MIVYGSSLSPFVRKALVFAAEKQIEVQQVQAFGTAGPPEFFQASPFGKIPALQDGDFLLSDSTAIVTYFDALKPDPNLIPLEPKARARTIWWEEFADTVIMAQGQKIFFNRVVAPRFLKMAGDAQAADTAAEIELPKLLDYLEGQVPASGFLVEDRFTLADIAVASPFATLRYADCPVDCDRYPKTAAYLTAIFARPSFAGLLAREEAFIARTA</sequence>
<dbReference type="CDD" id="cd00570">
    <property type="entry name" value="GST_N_family"/>
    <property type="match status" value="1"/>
</dbReference>
<dbReference type="OrthoDB" id="9782992at2"/>
<dbReference type="Pfam" id="PF13417">
    <property type="entry name" value="GST_N_3"/>
    <property type="match status" value="1"/>
</dbReference>
<accession>A0A328AWQ2</accession>
<evidence type="ECO:0000313" key="5">
    <source>
        <dbReference type="EMBL" id="RAK58004.1"/>
    </source>
</evidence>
<dbReference type="InterPro" id="IPR004046">
    <property type="entry name" value="GST_C"/>
</dbReference>
<feature type="domain" description="GST N-terminal" evidence="3">
    <location>
        <begin position="1"/>
        <end position="77"/>
    </location>
</feature>
<keyword evidence="2 5" id="KW-0808">Transferase</keyword>
<evidence type="ECO:0000313" key="6">
    <source>
        <dbReference type="Proteomes" id="UP000249725"/>
    </source>
</evidence>
<dbReference type="PROSITE" id="PS50404">
    <property type="entry name" value="GST_NTER"/>
    <property type="match status" value="1"/>
</dbReference>
<protein>
    <recommendedName>
        <fullName evidence="1">glutathione transferase</fullName>
        <ecNumber evidence="1">2.5.1.18</ecNumber>
    </recommendedName>
</protein>
<dbReference type="SUPFAM" id="SSF47616">
    <property type="entry name" value="GST C-terminal domain-like"/>
    <property type="match status" value="1"/>
</dbReference>
<dbReference type="Pfam" id="PF00043">
    <property type="entry name" value="GST_C"/>
    <property type="match status" value="1"/>
</dbReference>
<dbReference type="Gene3D" id="3.40.30.10">
    <property type="entry name" value="Glutaredoxin"/>
    <property type="match status" value="1"/>
</dbReference>
<dbReference type="GO" id="GO:0005737">
    <property type="term" value="C:cytoplasm"/>
    <property type="evidence" value="ECO:0007669"/>
    <property type="project" value="TreeGrafter"/>
</dbReference>